<comment type="subcellular location">
    <subcellularLocation>
        <location evidence="1">Secreted</location>
        <location evidence="1">Cell wall</location>
    </subcellularLocation>
</comment>
<keyword evidence="7" id="KW-0325">Glycoprotein</keyword>
<dbReference type="PANTHER" id="PTHR16631:SF14">
    <property type="entry name" value="FAMILY 17 GLUCOSIDASE SCW10-RELATED"/>
    <property type="match status" value="1"/>
</dbReference>
<dbReference type="SUPFAM" id="SSF51445">
    <property type="entry name" value="(Trans)glycosidases"/>
    <property type="match status" value="1"/>
</dbReference>
<keyword evidence="4" id="KW-0964">Secreted</keyword>
<keyword evidence="5 13" id="KW-0732">Signal</keyword>
<keyword evidence="9" id="KW-0961">Cell wall biogenesis/degradation</keyword>
<evidence type="ECO:0000256" key="10">
    <source>
        <dbReference type="RuleBase" id="RU004335"/>
    </source>
</evidence>
<dbReference type="GO" id="GO:0005975">
    <property type="term" value="P:carbohydrate metabolic process"/>
    <property type="evidence" value="ECO:0007669"/>
    <property type="project" value="InterPro"/>
</dbReference>
<dbReference type="Pfam" id="PF00332">
    <property type="entry name" value="Glyco_hydro_17"/>
    <property type="match status" value="1"/>
</dbReference>
<feature type="signal peptide" evidence="13">
    <location>
        <begin position="1"/>
        <end position="18"/>
    </location>
</feature>
<name>A0A8H6C093_CANAX</name>
<feature type="compositionally biased region" description="Low complexity" evidence="12">
    <location>
        <begin position="228"/>
        <end position="241"/>
    </location>
</feature>
<organism evidence="14 15">
    <name type="scientific">Candida albicans</name>
    <name type="common">Yeast</name>
    <dbReference type="NCBI Taxonomy" id="5476"/>
    <lineage>
        <taxon>Eukaryota</taxon>
        <taxon>Fungi</taxon>
        <taxon>Dikarya</taxon>
        <taxon>Ascomycota</taxon>
        <taxon>Saccharomycotina</taxon>
        <taxon>Pichiomycetes</taxon>
        <taxon>Debaryomycetaceae</taxon>
        <taxon>Candida/Lodderomyces clade</taxon>
        <taxon>Candida</taxon>
    </lineage>
</organism>
<dbReference type="FunFam" id="3.20.20.80:FF:000111">
    <property type="entry name" value="Soluble cell wall protein"/>
    <property type="match status" value="1"/>
</dbReference>
<evidence type="ECO:0000256" key="4">
    <source>
        <dbReference type="ARBA" id="ARBA00022525"/>
    </source>
</evidence>
<gene>
    <name evidence="14" type="ORF">FOB64_002444</name>
</gene>
<dbReference type="InterPro" id="IPR017853">
    <property type="entry name" value="GH"/>
</dbReference>
<evidence type="ECO:0000313" key="14">
    <source>
        <dbReference type="EMBL" id="KAF6070370.1"/>
    </source>
</evidence>
<dbReference type="GO" id="GO:0009986">
    <property type="term" value="C:cell surface"/>
    <property type="evidence" value="ECO:0007669"/>
    <property type="project" value="TreeGrafter"/>
</dbReference>
<dbReference type="GO" id="GO:0005576">
    <property type="term" value="C:extracellular region"/>
    <property type="evidence" value="ECO:0007669"/>
    <property type="project" value="TreeGrafter"/>
</dbReference>
<dbReference type="InterPro" id="IPR050732">
    <property type="entry name" value="Beta-glucan_modifiers"/>
</dbReference>
<dbReference type="PANTHER" id="PTHR16631">
    <property type="entry name" value="GLUCAN 1,3-BETA-GLUCOSIDASE"/>
    <property type="match status" value="1"/>
</dbReference>
<evidence type="ECO:0000256" key="13">
    <source>
        <dbReference type="SAM" id="SignalP"/>
    </source>
</evidence>
<evidence type="ECO:0000313" key="15">
    <source>
        <dbReference type="Proteomes" id="UP000536275"/>
    </source>
</evidence>
<keyword evidence="6 11" id="KW-0378">Hydrolase</keyword>
<evidence type="ECO:0000256" key="3">
    <source>
        <dbReference type="ARBA" id="ARBA00022512"/>
    </source>
</evidence>
<dbReference type="Proteomes" id="UP000536275">
    <property type="component" value="Unassembled WGS sequence"/>
</dbReference>
<feature type="region of interest" description="Disordered" evidence="12">
    <location>
        <begin position="136"/>
        <end position="155"/>
    </location>
</feature>
<sequence length="534" mass="53603">MKLDYILASLVIASITEAAPIKRGLLDDLFGTSTANVNTAPAVSPAATTTAAAASSKGFWAGLFDGGSTNTASTAAAPAAPAQAPVSVASAAAAPAVAVAVAPAASTPKSTSSSSSFGGFFSNLYNDFFGSSSSSSSANANSQPQAPAQAQAPVQVTKPTAAAPVVVTTAATASSDSDDYSAEGLFGFLFGGGSDGGKASAAASASGSVSLNPIDGSGLGSGSGSGNSAGNSGSSSGTTLGIGYQGGSPGKNTASINTATATAVNGGSAAGATAAAGSLGITYSPYTKSDGCKSASQIAQDIAKLSNYEVIRLYSTDCSGIENVLSAMGSNQKLFLGVWNIDSPQGELQDIVSAIKQSSSGWNVVHTIAIGNERVNAGAASVAQVQQAVDISKKYLKSQGYNGPIVTVDTLVAYVGNPQLCEMSDYLAVNSHPYWDGGVQPENSGQWLLQQIAHLQSVCGSSKDVLITETGWPTQGDSYGQCVPSVQNQVAAVKSIVKSLSDKVIMFTMFNDYWKDPGAYNVEQHWGLYGDPSS</sequence>
<dbReference type="GO" id="GO:0071555">
    <property type="term" value="P:cell wall organization"/>
    <property type="evidence" value="ECO:0007669"/>
    <property type="project" value="UniProtKB-KW"/>
</dbReference>
<protein>
    <submittedName>
        <fullName evidence="14">Glycosyl hydrolases 17 family protein</fullName>
    </submittedName>
</protein>
<evidence type="ECO:0000256" key="7">
    <source>
        <dbReference type="ARBA" id="ARBA00023180"/>
    </source>
</evidence>
<evidence type="ECO:0000256" key="8">
    <source>
        <dbReference type="ARBA" id="ARBA00023295"/>
    </source>
</evidence>
<dbReference type="InterPro" id="IPR000490">
    <property type="entry name" value="Glyco_hydro_17"/>
</dbReference>
<dbReference type="AlphaFoldDB" id="A0A8H6C093"/>
<dbReference type="Gene3D" id="3.20.20.80">
    <property type="entry name" value="Glycosidases"/>
    <property type="match status" value="1"/>
</dbReference>
<feature type="chain" id="PRO_5034075269" evidence="13">
    <location>
        <begin position="19"/>
        <end position="534"/>
    </location>
</feature>
<accession>A0A8H6C093</accession>
<evidence type="ECO:0000256" key="9">
    <source>
        <dbReference type="ARBA" id="ARBA00023316"/>
    </source>
</evidence>
<dbReference type="GO" id="GO:0009277">
    <property type="term" value="C:fungal-type cell wall"/>
    <property type="evidence" value="ECO:0007669"/>
    <property type="project" value="TreeGrafter"/>
</dbReference>
<comment type="similarity">
    <text evidence="2 10">Belongs to the glycosyl hydrolase 17 family.</text>
</comment>
<dbReference type="PROSITE" id="PS00587">
    <property type="entry name" value="GLYCOSYL_HYDROL_F17"/>
    <property type="match status" value="1"/>
</dbReference>
<keyword evidence="3" id="KW-0134">Cell wall</keyword>
<keyword evidence="8 11" id="KW-0326">Glycosidase</keyword>
<evidence type="ECO:0000256" key="6">
    <source>
        <dbReference type="ARBA" id="ARBA00022801"/>
    </source>
</evidence>
<proteinExistence type="inferred from homology"/>
<comment type="caution">
    <text evidence="14">The sequence shown here is derived from an EMBL/GenBank/DDBJ whole genome shotgun (WGS) entry which is preliminary data.</text>
</comment>
<evidence type="ECO:0000256" key="5">
    <source>
        <dbReference type="ARBA" id="ARBA00022729"/>
    </source>
</evidence>
<evidence type="ECO:0000256" key="1">
    <source>
        <dbReference type="ARBA" id="ARBA00004191"/>
    </source>
</evidence>
<evidence type="ECO:0000256" key="12">
    <source>
        <dbReference type="SAM" id="MobiDB-lite"/>
    </source>
</evidence>
<evidence type="ECO:0000256" key="2">
    <source>
        <dbReference type="ARBA" id="ARBA00008773"/>
    </source>
</evidence>
<dbReference type="GO" id="GO:0042973">
    <property type="term" value="F:glucan endo-1,3-beta-D-glucosidase activity"/>
    <property type="evidence" value="ECO:0007669"/>
    <property type="project" value="TreeGrafter"/>
</dbReference>
<reference evidence="14 15" key="1">
    <citation type="submission" date="2020-03" db="EMBL/GenBank/DDBJ databases">
        <title>FDA dAtabase for Regulatory Grade micrObial Sequences (FDA-ARGOS): Supporting development and validation of Infectious Disease Dx tests.</title>
        <authorList>
            <person name="Campos J."/>
            <person name="Goldberg B."/>
            <person name="Tallon L."/>
            <person name="Sadzewicz L."/>
            <person name="Vavikolanu K."/>
            <person name="Mehta A."/>
            <person name="Aluvathingal J."/>
            <person name="Nadendla S."/>
            <person name="Nandy P."/>
            <person name="Geyer C."/>
            <person name="Yan Y."/>
            <person name="Sichtig H."/>
        </authorList>
    </citation>
    <scope>NUCLEOTIDE SEQUENCE [LARGE SCALE GENOMIC DNA]</scope>
    <source>
        <strain evidence="14 15">FDAARGOS_656</strain>
    </source>
</reference>
<evidence type="ECO:0000256" key="11">
    <source>
        <dbReference type="RuleBase" id="RU004336"/>
    </source>
</evidence>
<dbReference type="EMBL" id="JABWAD010000027">
    <property type="protein sequence ID" value="KAF6070370.1"/>
    <property type="molecule type" value="Genomic_DNA"/>
</dbReference>
<feature type="region of interest" description="Disordered" evidence="12">
    <location>
        <begin position="219"/>
        <end position="244"/>
    </location>
</feature>